<dbReference type="Proteomes" id="UP000000844">
    <property type="component" value="Chromosome"/>
</dbReference>
<dbReference type="STRING" id="446470.Snas_0138"/>
<gene>
    <name evidence="1" type="ordered locus">Snas_0138</name>
</gene>
<reference evidence="1 2" key="1">
    <citation type="journal article" date="2009" name="Stand. Genomic Sci.">
        <title>Complete genome sequence of Stackebrandtia nassauensis type strain (LLR-40K-21).</title>
        <authorList>
            <person name="Munk C."/>
            <person name="Lapidus A."/>
            <person name="Copeland A."/>
            <person name="Jando M."/>
            <person name="Mayilraj S."/>
            <person name="Glavina Del Rio T."/>
            <person name="Nolan M."/>
            <person name="Chen F."/>
            <person name="Lucas S."/>
            <person name="Tice H."/>
            <person name="Cheng J.F."/>
            <person name="Han C."/>
            <person name="Detter J.C."/>
            <person name="Bruce D."/>
            <person name="Goodwin L."/>
            <person name="Chain P."/>
            <person name="Pitluck S."/>
            <person name="Goker M."/>
            <person name="Ovchinikova G."/>
            <person name="Pati A."/>
            <person name="Ivanova N."/>
            <person name="Mavromatis K."/>
            <person name="Chen A."/>
            <person name="Palaniappan K."/>
            <person name="Land M."/>
            <person name="Hauser L."/>
            <person name="Chang Y.J."/>
            <person name="Jeffries C.D."/>
            <person name="Bristow J."/>
            <person name="Eisen J.A."/>
            <person name="Markowitz V."/>
            <person name="Hugenholtz P."/>
            <person name="Kyrpides N.C."/>
            <person name="Klenk H.P."/>
        </authorList>
    </citation>
    <scope>NUCLEOTIDE SEQUENCE [LARGE SCALE GENOMIC DNA]</scope>
    <source>
        <strain evidence="2">DSM 44728 / CIP 108903 / NRRL B-16338 / NBRC 102104 / LLR-40K-21</strain>
    </source>
</reference>
<accession>D3Q1L1</accession>
<organism evidence="1 2">
    <name type="scientific">Stackebrandtia nassauensis (strain DSM 44728 / CIP 108903 / NRRL B-16338 / NBRC 102104 / LLR-40K-21)</name>
    <dbReference type="NCBI Taxonomy" id="446470"/>
    <lineage>
        <taxon>Bacteria</taxon>
        <taxon>Bacillati</taxon>
        <taxon>Actinomycetota</taxon>
        <taxon>Actinomycetes</taxon>
        <taxon>Glycomycetales</taxon>
        <taxon>Glycomycetaceae</taxon>
        <taxon>Stackebrandtia</taxon>
    </lineage>
</organism>
<evidence type="ECO:0000313" key="1">
    <source>
        <dbReference type="EMBL" id="ADD39859.1"/>
    </source>
</evidence>
<dbReference type="PROSITE" id="PS51257">
    <property type="entry name" value="PROKAR_LIPOPROTEIN"/>
    <property type="match status" value="1"/>
</dbReference>
<protein>
    <submittedName>
        <fullName evidence="1">Uncharacterized protein</fullName>
    </submittedName>
</protein>
<dbReference type="AlphaFoldDB" id="D3Q1L1"/>
<evidence type="ECO:0000313" key="2">
    <source>
        <dbReference type="Proteomes" id="UP000000844"/>
    </source>
</evidence>
<dbReference type="HOGENOM" id="CLU_2095368_0_0_11"/>
<dbReference type="KEGG" id="sna:Snas_0138"/>
<dbReference type="EMBL" id="CP001778">
    <property type="protein sequence ID" value="ADD39859.1"/>
    <property type="molecule type" value="Genomic_DNA"/>
</dbReference>
<name>D3Q1L1_STANL</name>
<dbReference type="RefSeq" id="WP_013015430.1">
    <property type="nucleotide sequence ID" value="NC_013947.1"/>
</dbReference>
<proteinExistence type="predicted"/>
<sequence length="116" mass="12165">MHSLTRRLATVTLGGALLVGSLTGCGIFGTAVDCGKLAAATNDVTSNMTDADGLKSAIEKFRAAAKDIDDAELKDSVNTFADEAEKFQKYIDNPTGDVPDESKMMEAATDIEAKCS</sequence>
<keyword evidence="2" id="KW-1185">Reference proteome</keyword>